<dbReference type="InterPro" id="IPR023465">
    <property type="entry name" value="Riboflavin_kinase_dom_sf"/>
</dbReference>
<reference evidence="9" key="1">
    <citation type="submission" date="2021-02" db="EMBL/GenBank/DDBJ databases">
        <authorList>
            <person name="Dougan E. K."/>
            <person name="Rhodes N."/>
            <person name="Thang M."/>
            <person name="Chan C."/>
        </authorList>
    </citation>
    <scope>NUCLEOTIDE SEQUENCE</scope>
</reference>
<dbReference type="Pfam" id="PF01687">
    <property type="entry name" value="Flavokinase"/>
    <property type="match status" value="1"/>
</dbReference>
<dbReference type="EMBL" id="CAJNNV010011517">
    <property type="protein sequence ID" value="CAE8599820.1"/>
    <property type="molecule type" value="Genomic_DNA"/>
</dbReference>
<dbReference type="SMART" id="SM00904">
    <property type="entry name" value="Flavokinase"/>
    <property type="match status" value="1"/>
</dbReference>
<dbReference type="InterPro" id="IPR015865">
    <property type="entry name" value="Riboflavin_kinase_bac/euk"/>
</dbReference>
<evidence type="ECO:0000256" key="1">
    <source>
        <dbReference type="ARBA" id="ARBA00005201"/>
    </source>
</evidence>
<dbReference type="EC" id="2.7.1.26" evidence="2"/>
<name>A0A813EGM9_POLGL</name>
<dbReference type="GO" id="GO:0009398">
    <property type="term" value="P:FMN biosynthetic process"/>
    <property type="evidence" value="ECO:0007669"/>
    <property type="project" value="UniProtKB-UniPathway"/>
</dbReference>
<accession>A0A813EGM9</accession>
<dbReference type="PANTHER" id="PTHR22749:SF6">
    <property type="entry name" value="RIBOFLAVIN KINASE"/>
    <property type="match status" value="1"/>
</dbReference>
<comment type="caution">
    <text evidence="9">The sequence shown here is derived from an EMBL/GenBank/DDBJ whole genome shotgun (WGS) entry which is preliminary data.</text>
</comment>
<dbReference type="SUPFAM" id="SSF82114">
    <property type="entry name" value="Riboflavin kinase-like"/>
    <property type="match status" value="1"/>
</dbReference>
<evidence type="ECO:0000256" key="2">
    <source>
        <dbReference type="ARBA" id="ARBA00012105"/>
    </source>
</evidence>
<sequence>MAGPDPEPTEKVGLSSPMVPRIRKVLEPMPRLRATVVHGFGRGSKLLGFPTANMEVRWEKEGEKESLKPEEQAMLEFARDCEPGIYFAWAQVANGPDRGIYKTAMSVGWNPTFTDVKAKTIEPWILHDYETDFYGSELRLMICGFVRPEAKFDKFEDLIVAIREDGDFCKEALDEPSFADFKADSFFAAGEGKL</sequence>
<dbReference type="OMA" id="FDCEVAR"/>
<evidence type="ECO:0000256" key="3">
    <source>
        <dbReference type="ARBA" id="ARBA00022630"/>
    </source>
</evidence>
<gene>
    <name evidence="9" type="ORF">PGLA1383_LOCUS18163</name>
</gene>
<keyword evidence="5" id="KW-0808">Transferase</keyword>
<evidence type="ECO:0000313" key="10">
    <source>
        <dbReference type="Proteomes" id="UP000654075"/>
    </source>
</evidence>
<keyword evidence="4" id="KW-0288">FMN</keyword>
<protein>
    <recommendedName>
        <fullName evidence="2">riboflavin kinase</fullName>
        <ecNumber evidence="2">2.7.1.26</ecNumber>
    </recommendedName>
</protein>
<evidence type="ECO:0000256" key="6">
    <source>
        <dbReference type="ARBA" id="ARBA00022741"/>
    </source>
</evidence>
<dbReference type="AlphaFoldDB" id="A0A813EGM9"/>
<feature type="domain" description="Riboflavin kinase" evidence="8">
    <location>
        <begin position="29"/>
        <end position="174"/>
    </location>
</feature>
<dbReference type="UniPathway" id="UPA00276">
    <property type="reaction ID" value="UER00406"/>
</dbReference>
<proteinExistence type="predicted"/>
<evidence type="ECO:0000256" key="4">
    <source>
        <dbReference type="ARBA" id="ARBA00022643"/>
    </source>
</evidence>
<dbReference type="GO" id="GO:0009231">
    <property type="term" value="P:riboflavin biosynthetic process"/>
    <property type="evidence" value="ECO:0007669"/>
    <property type="project" value="InterPro"/>
</dbReference>
<dbReference type="GO" id="GO:0008531">
    <property type="term" value="F:riboflavin kinase activity"/>
    <property type="evidence" value="ECO:0007669"/>
    <property type="project" value="UniProtKB-EC"/>
</dbReference>
<keyword evidence="3" id="KW-0285">Flavoprotein</keyword>
<dbReference type="InterPro" id="IPR023468">
    <property type="entry name" value="Riboflavin_kinase"/>
</dbReference>
<dbReference type="PANTHER" id="PTHR22749">
    <property type="entry name" value="RIBOFLAVIN KINASE/FMN ADENYLYLTRANSFERASE"/>
    <property type="match status" value="1"/>
</dbReference>
<keyword evidence="6" id="KW-0547">Nucleotide-binding</keyword>
<evidence type="ECO:0000256" key="7">
    <source>
        <dbReference type="ARBA" id="ARBA00022840"/>
    </source>
</evidence>
<keyword evidence="7" id="KW-0067">ATP-binding</keyword>
<comment type="pathway">
    <text evidence="1">Cofactor biosynthesis; FMN biosynthesis; FMN from riboflavin (ATP route): step 1/1.</text>
</comment>
<keyword evidence="10" id="KW-1185">Reference proteome</keyword>
<organism evidence="9 10">
    <name type="scientific">Polarella glacialis</name>
    <name type="common">Dinoflagellate</name>
    <dbReference type="NCBI Taxonomy" id="89957"/>
    <lineage>
        <taxon>Eukaryota</taxon>
        <taxon>Sar</taxon>
        <taxon>Alveolata</taxon>
        <taxon>Dinophyceae</taxon>
        <taxon>Suessiales</taxon>
        <taxon>Suessiaceae</taxon>
        <taxon>Polarella</taxon>
    </lineage>
</organism>
<dbReference type="OrthoDB" id="276388at2759"/>
<dbReference type="GO" id="GO:0005524">
    <property type="term" value="F:ATP binding"/>
    <property type="evidence" value="ECO:0007669"/>
    <property type="project" value="UniProtKB-KW"/>
</dbReference>
<evidence type="ECO:0000259" key="8">
    <source>
        <dbReference type="SMART" id="SM00904"/>
    </source>
</evidence>
<dbReference type="Proteomes" id="UP000654075">
    <property type="component" value="Unassembled WGS sequence"/>
</dbReference>
<dbReference type="Gene3D" id="2.40.30.30">
    <property type="entry name" value="Riboflavin kinase-like"/>
    <property type="match status" value="1"/>
</dbReference>
<evidence type="ECO:0000256" key="5">
    <source>
        <dbReference type="ARBA" id="ARBA00022679"/>
    </source>
</evidence>
<evidence type="ECO:0000313" key="9">
    <source>
        <dbReference type="EMBL" id="CAE8599820.1"/>
    </source>
</evidence>